<feature type="active site" description="Proton acceptor" evidence="5">
    <location>
        <position position="504"/>
    </location>
</feature>
<dbReference type="InterPro" id="IPR000172">
    <property type="entry name" value="GMC_OxRdtase_N"/>
</dbReference>
<evidence type="ECO:0000256" key="4">
    <source>
        <dbReference type="ARBA" id="ARBA00022827"/>
    </source>
</evidence>
<feature type="domain" description="Glucose-methanol-choline oxidoreductase N-terminal" evidence="9">
    <location>
        <begin position="253"/>
        <end position="267"/>
    </location>
</feature>
<feature type="binding site" evidence="6">
    <location>
        <position position="222"/>
    </location>
    <ligand>
        <name>FAD</name>
        <dbReference type="ChEBI" id="CHEBI:57692"/>
    </ligand>
</feature>
<dbReference type="PIRSF" id="PIRSF000137">
    <property type="entry name" value="Alcohol_oxidase"/>
    <property type="match status" value="1"/>
</dbReference>
<evidence type="ECO:0000256" key="7">
    <source>
        <dbReference type="RuleBase" id="RU003968"/>
    </source>
</evidence>
<feature type="active site" description="Proton donor" evidence="5">
    <location>
        <position position="460"/>
    </location>
</feature>
<evidence type="ECO:0000313" key="11">
    <source>
        <dbReference type="Proteomes" id="UP000198224"/>
    </source>
</evidence>
<comment type="similarity">
    <text evidence="2 7">Belongs to the GMC oxidoreductase family.</text>
</comment>
<dbReference type="Gene3D" id="3.50.50.60">
    <property type="entry name" value="FAD/NAD(P)-binding domain"/>
    <property type="match status" value="1"/>
</dbReference>
<reference evidence="11" key="1">
    <citation type="submission" date="2016-06" db="EMBL/GenBank/DDBJ databases">
        <authorList>
            <person name="Varghese N."/>
            <person name="Submissions Spin"/>
        </authorList>
    </citation>
    <scope>NUCLEOTIDE SEQUENCE [LARGE SCALE GENOMIC DNA]</scope>
    <source>
        <strain evidence="11">DSM 45160</strain>
    </source>
</reference>
<proteinExistence type="inferred from homology"/>
<dbReference type="Proteomes" id="UP000198224">
    <property type="component" value="Chromosome I"/>
</dbReference>
<dbReference type="GO" id="GO:0016614">
    <property type="term" value="F:oxidoreductase activity, acting on CH-OH group of donors"/>
    <property type="evidence" value="ECO:0007669"/>
    <property type="project" value="InterPro"/>
</dbReference>
<evidence type="ECO:0000259" key="8">
    <source>
        <dbReference type="PROSITE" id="PS00623"/>
    </source>
</evidence>
<dbReference type="Pfam" id="PF00732">
    <property type="entry name" value="GMC_oxred_N"/>
    <property type="match status" value="1"/>
</dbReference>
<keyword evidence="3 7" id="KW-0285">Flavoprotein</keyword>
<dbReference type="SUPFAM" id="SSF54373">
    <property type="entry name" value="FAD-linked reductases, C-terminal domain"/>
    <property type="match status" value="1"/>
</dbReference>
<keyword evidence="4 6" id="KW-0274">FAD</keyword>
<evidence type="ECO:0000256" key="3">
    <source>
        <dbReference type="ARBA" id="ARBA00022630"/>
    </source>
</evidence>
<gene>
    <name evidence="10" type="ORF">GA0070612_3502</name>
</gene>
<feature type="binding site" evidence="6">
    <location>
        <position position="494"/>
    </location>
    <ligand>
        <name>FAD</name>
        <dbReference type="ChEBI" id="CHEBI:57692"/>
    </ligand>
</feature>
<dbReference type="GO" id="GO:0050660">
    <property type="term" value="F:flavin adenine dinucleotide binding"/>
    <property type="evidence" value="ECO:0007669"/>
    <property type="project" value="InterPro"/>
</dbReference>
<dbReference type="PANTHER" id="PTHR11552:SF147">
    <property type="entry name" value="CHOLINE DEHYDROGENASE, MITOCHONDRIAL"/>
    <property type="match status" value="1"/>
</dbReference>
<dbReference type="AlphaFoldDB" id="A0A1C4XDX2"/>
<evidence type="ECO:0000256" key="6">
    <source>
        <dbReference type="PIRSR" id="PIRSR000137-2"/>
    </source>
</evidence>
<dbReference type="EMBL" id="LT607409">
    <property type="protein sequence ID" value="SCF06723.1"/>
    <property type="molecule type" value="Genomic_DNA"/>
</dbReference>
<sequence length="523" mass="55641">MDGQTFDYVIVGAGSAGCVLAARLSADPSVRVALVEAGPADTDPEIRIPMSALRLLGSDHDWGYNTVGQPHLGGRHIYWPRGKTLGGSSSVNFQMWVPGHRADYDGWAGATDQRWSWEGVQPYFRRAERWGGAPQHGSTYGTDGPLWISPPRDPDPTTTRFLAACEELGLRELPDGLGGPDHTGYAVTPLNQHDGARWSAADGYLRPAEDRPNLTILTGRLVHRVCFADGRAVGIEYAGGRLLARRAVVLSAGAIGSPQILMLSGIGPAADLRELGITPYVDSAGVGANLHDHVAVDVSHHAAGPVRLLDAYAEESLRAYHERRLGPLTSNMAEAVAFFGSHDGCPAPDLELIWVPMAFTDDGDEAAGLTLSVVLLQPQSRGRVTLADADPTSPPQIDPAYLSAEPDVTTLVAGVRFADRVFGTAALRGLVSGPMGPWQGELSDEVLTATVRERAATMFHPVGTCRMGRSDDPTAVVGPDLKVHGVESLYVADGSVIPQIPRGHTHATAVMIGERAADLLRRA</sequence>
<dbReference type="Gene3D" id="3.30.410.40">
    <property type="match status" value="1"/>
</dbReference>
<name>A0A1C4XDX2_9ACTN</name>
<dbReference type="RefSeq" id="WP_088991569.1">
    <property type="nucleotide sequence ID" value="NZ_LT607409.1"/>
</dbReference>
<dbReference type="InterPro" id="IPR012132">
    <property type="entry name" value="GMC_OxRdtase"/>
</dbReference>
<dbReference type="PANTHER" id="PTHR11552">
    <property type="entry name" value="GLUCOSE-METHANOL-CHOLINE GMC OXIDOREDUCTASE"/>
    <property type="match status" value="1"/>
</dbReference>
<keyword evidence="11" id="KW-1185">Reference proteome</keyword>
<dbReference type="Pfam" id="PF05199">
    <property type="entry name" value="GMC_oxred_C"/>
    <property type="match status" value="1"/>
</dbReference>
<comment type="cofactor">
    <cofactor evidence="1 6">
        <name>FAD</name>
        <dbReference type="ChEBI" id="CHEBI:57692"/>
    </cofactor>
</comment>
<dbReference type="InterPro" id="IPR036188">
    <property type="entry name" value="FAD/NAD-bd_sf"/>
</dbReference>
<protein>
    <submittedName>
        <fullName evidence="10">Choline dehydrogenase</fullName>
    </submittedName>
</protein>
<organism evidence="10 11">
    <name type="scientific">Micromonospora chokoriensis</name>
    <dbReference type="NCBI Taxonomy" id="356851"/>
    <lineage>
        <taxon>Bacteria</taxon>
        <taxon>Bacillati</taxon>
        <taxon>Actinomycetota</taxon>
        <taxon>Actinomycetes</taxon>
        <taxon>Micromonosporales</taxon>
        <taxon>Micromonosporaceae</taxon>
        <taxon>Micromonospora</taxon>
    </lineage>
</organism>
<dbReference type="SUPFAM" id="SSF51905">
    <property type="entry name" value="FAD/NAD(P)-binding domain"/>
    <property type="match status" value="1"/>
</dbReference>
<dbReference type="PROSITE" id="PS00624">
    <property type="entry name" value="GMC_OXRED_2"/>
    <property type="match status" value="1"/>
</dbReference>
<dbReference type="PROSITE" id="PS00623">
    <property type="entry name" value="GMC_OXRED_1"/>
    <property type="match status" value="1"/>
</dbReference>
<accession>A0A1C4XDX2</accession>
<dbReference type="InterPro" id="IPR007867">
    <property type="entry name" value="GMC_OxRtase_C"/>
</dbReference>
<evidence type="ECO:0000313" key="10">
    <source>
        <dbReference type="EMBL" id="SCF06723.1"/>
    </source>
</evidence>
<feature type="domain" description="Glucose-methanol-choline oxidoreductase N-terminal" evidence="8">
    <location>
        <begin position="82"/>
        <end position="105"/>
    </location>
</feature>
<evidence type="ECO:0000259" key="9">
    <source>
        <dbReference type="PROSITE" id="PS00624"/>
    </source>
</evidence>
<evidence type="ECO:0000256" key="2">
    <source>
        <dbReference type="ARBA" id="ARBA00010790"/>
    </source>
</evidence>
<evidence type="ECO:0000256" key="5">
    <source>
        <dbReference type="PIRSR" id="PIRSR000137-1"/>
    </source>
</evidence>
<evidence type="ECO:0000256" key="1">
    <source>
        <dbReference type="ARBA" id="ARBA00001974"/>
    </source>
</evidence>